<protein>
    <submittedName>
        <fullName evidence="4">Outer membrane lipid asymmetry maintenance protein MlaD</fullName>
    </submittedName>
</protein>
<dbReference type="Pfam" id="PF02470">
    <property type="entry name" value="MlaD"/>
    <property type="match status" value="1"/>
</dbReference>
<keyword evidence="2" id="KW-0812">Transmembrane</keyword>
<dbReference type="AlphaFoldDB" id="A0A506UME5"/>
<keyword evidence="2" id="KW-1133">Transmembrane helix</keyword>
<evidence type="ECO:0000256" key="1">
    <source>
        <dbReference type="SAM" id="MobiDB-lite"/>
    </source>
</evidence>
<feature type="region of interest" description="Disordered" evidence="1">
    <location>
        <begin position="163"/>
        <end position="183"/>
    </location>
</feature>
<dbReference type="InterPro" id="IPR030970">
    <property type="entry name" value="ABC_MlaD"/>
</dbReference>
<evidence type="ECO:0000256" key="2">
    <source>
        <dbReference type="SAM" id="Phobius"/>
    </source>
</evidence>
<keyword evidence="2" id="KW-0472">Membrane</keyword>
<dbReference type="PANTHER" id="PTHR33371">
    <property type="entry name" value="INTERMEMBRANE PHOSPHOLIPID TRANSPORT SYSTEM BINDING PROTEIN MLAD-RELATED"/>
    <property type="match status" value="1"/>
</dbReference>
<reference evidence="4 5" key="1">
    <citation type="submission" date="2019-03" db="EMBL/GenBank/DDBJ databases">
        <title>The complete genome sequence of Neokomagataea sp. Jb2 NBRC113641.</title>
        <authorList>
            <person name="Chua K.-O."/>
            <person name="Chan K.-G."/>
            <person name="See-Too W.-S."/>
        </authorList>
    </citation>
    <scope>NUCLEOTIDE SEQUENCE [LARGE SCALE GENOMIC DNA]</scope>
    <source>
        <strain evidence="4 5">Jb2</strain>
    </source>
</reference>
<dbReference type="GO" id="GO:0015914">
    <property type="term" value="P:phospholipid transport"/>
    <property type="evidence" value="ECO:0007669"/>
    <property type="project" value="InterPro"/>
</dbReference>
<accession>A0A506UME5</accession>
<dbReference type="InterPro" id="IPR052336">
    <property type="entry name" value="MlaD_Phospholipid_Transporter"/>
</dbReference>
<dbReference type="Proteomes" id="UP000315037">
    <property type="component" value="Unassembled WGS sequence"/>
</dbReference>
<evidence type="ECO:0000259" key="3">
    <source>
        <dbReference type="Pfam" id="PF02470"/>
    </source>
</evidence>
<evidence type="ECO:0000313" key="4">
    <source>
        <dbReference type="EMBL" id="TPW34524.1"/>
    </source>
</evidence>
<feature type="domain" description="Mce/MlaD" evidence="3">
    <location>
        <begin position="47"/>
        <end position="124"/>
    </location>
</feature>
<sequence length="183" mass="18717">MVADSPFQARQLLQTRVELGVGLVVTLVLVILMGLALAGHQQKGGAGYVLHATFSHIDGLDVGSEVQLAGVPVGHVLTTSIDPHNYQAEVAFTVAPDVQLPVDSGAIITSASLLGGKYIALSPGGDTVMLKPGGVISETQGSISLEQLLSKFIFSVTDSLQQKTSSSHASPAASASLDSGSGR</sequence>
<proteinExistence type="predicted"/>
<name>A0A506UME5_9PROT</name>
<feature type="transmembrane region" description="Helical" evidence="2">
    <location>
        <begin position="20"/>
        <end position="38"/>
    </location>
</feature>
<keyword evidence="5" id="KW-1185">Reference proteome</keyword>
<comment type="caution">
    <text evidence="4">The sequence shown here is derived from an EMBL/GenBank/DDBJ whole genome shotgun (WGS) entry which is preliminary data.</text>
</comment>
<organism evidence="4 5">
    <name type="scientific">Oecophyllibacter saccharovorans</name>
    <dbReference type="NCBI Taxonomy" id="2558360"/>
    <lineage>
        <taxon>Bacteria</taxon>
        <taxon>Pseudomonadati</taxon>
        <taxon>Pseudomonadota</taxon>
        <taxon>Alphaproteobacteria</taxon>
        <taxon>Acetobacterales</taxon>
        <taxon>Acetobacteraceae</taxon>
        <taxon>Oecophyllibacter</taxon>
    </lineage>
</organism>
<dbReference type="InterPro" id="IPR003399">
    <property type="entry name" value="Mce/MlaD"/>
</dbReference>
<evidence type="ECO:0000313" key="5">
    <source>
        <dbReference type="Proteomes" id="UP000315037"/>
    </source>
</evidence>
<dbReference type="PANTHER" id="PTHR33371:SF4">
    <property type="entry name" value="INTERMEMBRANE PHOSPHOLIPID TRANSPORT SYSTEM BINDING PROTEIN MLAD"/>
    <property type="match status" value="1"/>
</dbReference>
<feature type="compositionally biased region" description="Low complexity" evidence="1">
    <location>
        <begin position="165"/>
        <end position="183"/>
    </location>
</feature>
<dbReference type="EMBL" id="SORZ01000002">
    <property type="protein sequence ID" value="TPW34524.1"/>
    <property type="molecule type" value="Genomic_DNA"/>
</dbReference>
<gene>
    <name evidence="4" type="primary">mlaD</name>
    <name evidence="4" type="ORF">E3202_05590</name>
</gene>
<dbReference type="NCBIfam" id="TIGR04430">
    <property type="entry name" value="OM_asym_MlaD"/>
    <property type="match status" value="1"/>
</dbReference>